<proteinExistence type="predicted"/>
<dbReference type="EMBL" id="LR796397">
    <property type="protein sequence ID" value="CAB4141930.1"/>
    <property type="molecule type" value="Genomic_DNA"/>
</dbReference>
<reference evidence="1" key="1">
    <citation type="submission" date="2020-04" db="EMBL/GenBank/DDBJ databases">
        <authorList>
            <person name="Chiriac C."/>
            <person name="Salcher M."/>
            <person name="Ghai R."/>
            <person name="Kavagutti S V."/>
        </authorList>
    </citation>
    <scope>NUCLEOTIDE SEQUENCE</scope>
</reference>
<organism evidence="1">
    <name type="scientific">uncultured Caudovirales phage</name>
    <dbReference type="NCBI Taxonomy" id="2100421"/>
    <lineage>
        <taxon>Viruses</taxon>
        <taxon>Duplodnaviria</taxon>
        <taxon>Heunggongvirae</taxon>
        <taxon>Uroviricota</taxon>
        <taxon>Caudoviricetes</taxon>
        <taxon>Peduoviridae</taxon>
        <taxon>Maltschvirus</taxon>
        <taxon>Maltschvirus maltsch</taxon>
    </lineage>
</organism>
<protein>
    <submittedName>
        <fullName evidence="1">Uncharacterized protein</fullName>
    </submittedName>
</protein>
<name>A0A6J5M9P6_9CAUD</name>
<accession>A0A6J5M9P6</accession>
<evidence type="ECO:0000313" key="1">
    <source>
        <dbReference type="EMBL" id="CAB4141930.1"/>
    </source>
</evidence>
<sequence>MKTEIAVLSRTCINGTWWFTVWHEGRMRGKFIERDLAEHLKRELSAGKLKSPMYYVFEYAVERLGATHYITEFIQESMQQEAEHLQDAFNYGKNDSDYFLDAKDYYNRTYVAIPK</sequence>
<gene>
    <name evidence="1" type="ORF">UFOVP428_31</name>
</gene>